<dbReference type="EMBL" id="RKRA01000001">
    <property type="protein sequence ID" value="RPF29175.1"/>
    <property type="molecule type" value="Genomic_DNA"/>
</dbReference>
<keyword evidence="1" id="KW-0732">Signal</keyword>
<proteinExistence type="predicted"/>
<keyword evidence="4" id="KW-1185">Reference proteome</keyword>
<name>A0A3N5A6Z6_9MICO</name>
<organism evidence="3 4">
    <name type="scientific">Georgenia muralis</name>
    <dbReference type="NCBI Taxonomy" id="154117"/>
    <lineage>
        <taxon>Bacteria</taxon>
        <taxon>Bacillati</taxon>
        <taxon>Actinomycetota</taxon>
        <taxon>Actinomycetes</taxon>
        <taxon>Micrococcales</taxon>
        <taxon>Bogoriellaceae</taxon>
        <taxon>Georgenia</taxon>
    </lineage>
</organism>
<evidence type="ECO:0000313" key="3">
    <source>
        <dbReference type="EMBL" id="RPF29175.1"/>
    </source>
</evidence>
<gene>
    <name evidence="3" type="ORF">EDD32_3736</name>
</gene>
<dbReference type="Gene3D" id="2.160.20.120">
    <property type="match status" value="1"/>
</dbReference>
<feature type="signal peptide" evidence="1">
    <location>
        <begin position="1"/>
        <end position="19"/>
    </location>
</feature>
<reference evidence="3 4" key="1">
    <citation type="submission" date="2018-11" db="EMBL/GenBank/DDBJ databases">
        <title>Sequencing the genomes of 1000 actinobacteria strains.</title>
        <authorList>
            <person name="Klenk H.-P."/>
        </authorList>
    </citation>
    <scope>NUCLEOTIDE SEQUENCE [LARGE SCALE GENOMIC DNA]</scope>
    <source>
        <strain evidence="3 4">DSM 14418</strain>
    </source>
</reference>
<feature type="chain" id="PRO_5038575081" evidence="1">
    <location>
        <begin position="20"/>
        <end position="238"/>
    </location>
</feature>
<dbReference type="RefSeq" id="WP_170175362.1">
    <property type="nucleotide sequence ID" value="NZ_RKRA01000001.1"/>
</dbReference>
<dbReference type="AlphaFoldDB" id="A0A3N5A6Z6"/>
<evidence type="ECO:0000313" key="4">
    <source>
        <dbReference type="Proteomes" id="UP000280726"/>
    </source>
</evidence>
<sequence length="238" mass="23944">MLLPRLPLFIAALVSSVFLVGCSTPLTSGPRTGEDRDIDGAVTAVELDGFGRVRLTVGAEPSLRVTAGRNVLDDVVTEVRDGVLHLDVRGGGLRMANQDITYDVVLPEVQGITVGGAGDVEALLEPGDALAVSLDGAGRIVADGVDVEVLRVAIDGAGEVELVGSAQRQSVTLGGVGTYSGENLDSVDAEVVVGGAGSADVLVTGSLDARVDGVGSISYAGGADVTEQVDGAGSVHAR</sequence>
<accession>A0A3N5A6Z6</accession>
<dbReference type="Pfam" id="PF10988">
    <property type="entry name" value="DUF2807"/>
    <property type="match status" value="1"/>
</dbReference>
<evidence type="ECO:0000259" key="2">
    <source>
        <dbReference type="Pfam" id="PF10988"/>
    </source>
</evidence>
<comment type="caution">
    <text evidence="3">The sequence shown here is derived from an EMBL/GenBank/DDBJ whole genome shotgun (WGS) entry which is preliminary data.</text>
</comment>
<protein>
    <submittedName>
        <fullName evidence="3">Putative autotransporter adhesin-like protein</fullName>
    </submittedName>
</protein>
<dbReference type="PROSITE" id="PS51257">
    <property type="entry name" value="PROKAR_LIPOPROTEIN"/>
    <property type="match status" value="1"/>
</dbReference>
<dbReference type="InterPro" id="IPR021255">
    <property type="entry name" value="DUF2807"/>
</dbReference>
<feature type="domain" description="Putative auto-transporter adhesin head GIN" evidence="2">
    <location>
        <begin position="43"/>
        <end position="222"/>
    </location>
</feature>
<evidence type="ECO:0000256" key="1">
    <source>
        <dbReference type="SAM" id="SignalP"/>
    </source>
</evidence>
<dbReference type="Proteomes" id="UP000280726">
    <property type="component" value="Unassembled WGS sequence"/>
</dbReference>